<keyword evidence="3" id="KW-0540">Nuclease</keyword>
<dbReference type="GO" id="GO:0005829">
    <property type="term" value="C:cytosol"/>
    <property type="evidence" value="ECO:0007669"/>
    <property type="project" value="TreeGrafter"/>
</dbReference>
<dbReference type="GO" id="GO:0051607">
    <property type="term" value="P:defense response to virus"/>
    <property type="evidence" value="ECO:0007669"/>
    <property type="project" value="UniProtKB-KW"/>
</dbReference>
<dbReference type="InterPro" id="IPR014001">
    <property type="entry name" value="Helicase_ATP-bd"/>
</dbReference>
<dbReference type="PROSITE" id="PS51643">
    <property type="entry name" value="HD_CAS3"/>
    <property type="match status" value="1"/>
</dbReference>
<dbReference type="InterPro" id="IPR038257">
    <property type="entry name" value="CRISPR-assoc_Cas3_HD_sf"/>
</dbReference>
<dbReference type="PROSITE" id="PS51194">
    <property type="entry name" value="HELICASE_CTER"/>
    <property type="match status" value="1"/>
</dbReference>
<keyword evidence="9" id="KW-0051">Antiviral defense</keyword>
<evidence type="ECO:0000313" key="14">
    <source>
        <dbReference type="EMBL" id="OCC14480.1"/>
    </source>
</evidence>
<comment type="caution">
    <text evidence="14">The sequence shown here is derived from an EMBL/GenBank/DDBJ whole genome shotgun (WGS) entry which is preliminary data.</text>
</comment>
<dbReference type="EMBL" id="MAGO01000011">
    <property type="protein sequence ID" value="OCC14480.1"/>
    <property type="molecule type" value="Genomic_DNA"/>
</dbReference>
<dbReference type="GO" id="GO:0003724">
    <property type="term" value="F:RNA helicase activity"/>
    <property type="evidence" value="ECO:0007669"/>
    <property type="project" value="TreeGrafter"/>
</dbReference>
<dbReference type="NCBIfam" id="TIGR01587">
    <property type="entry name" value="cas3_core"/>
    <property type="match status" value="1"/>
</dbReference>
<keyword evidence="8" id="KW-0067">ATP-binding</keyword>
<evidence type="ECO:0000256" key="3">
    <source>
        <dbReference type="ARBA" id="ARBA00022722"/>
    </source>
</evidence>
<comment type="similarity">
    <text evidence="1">In the N-terminal section; belongs to the CRISPR-associated nuclease Cas3-HD family.</text>
</comment>
<evidence type="ECO:0000256" key="9">
    <source>
        <dbReference type="ARBA" id="ARBA00023118"/>
    </source>
</evidence>
<name>A0A1B9F3I5_9BACT</name>
<dbReference type="Gene3D" id="1.10.3210.30">
    <property type="match status" value="1"/>
</dbReference>
<dbReference type="GO" id="GO:0003676">
    <property type="term" value="F:nucleic acid binding"/>
    <property type="evidence" value="ECO:0007669"/>
    <property type="project" value="InterPro"/>
</dbReference>
<keyword evidence="15" id="KW-1185">Reference proteome</keyword>
<keyword evidence="7" id="KW-0347">Helicase</keyword>
<feature type="domain" description="HD Cas3-type" evidence="13">
    <location>
        <begin position="16"/>
        <end position="237"/>
    </location>
</feature>
<evidence type="ECO:0000313" key="15">
    <source>
        <dbReference type="Proteomes" id="UP000093080"/>
    </source>
</evidence>
<dbReference type="RefSeq" id="WP_067619754.1">
    <property type="nucleotide sequence ID" value="NZ_MAGO01000011.1"/>
</dbReference>
<dbReference type="SUPFAM" id="SSF52540">
    <property type="entry name" value="P-loop containing nucleoside triphosphate hydrolases"/>
    <property type="match status" value="1"/>
</dbReference>
<evidence type="ECO:0000259" key="12">
    <source>
        <dbReference type="PROSITE" id="PS51194"/>
    </source>
</evidence>
<evidence type="ECO:0000256" key="5">
    <source>
        <dbReference type="ARBA" id="ARBA00022741"/>
    </source>
</evidence>
<dbReference type="PANTHER" id="PTHR47959">
    <property type="entry name" value="ATP-DEPENDENT RNA HELICASE RHLE-RELATED"/>
    <property type="match status" value="1"/>
</dbReference>
<dbReference type="InterPro" id="IPR006474">
    <property type="entry name" value="Helicase_Cas3_CRISPR-ass_core"/>
</dbReference>
<dbReference type="STRING" id="1156395.DBT_2021"/>
<dbReference type="Pfam" id="PF22590">
    <property type="entry name" value="Cas3-like_C_2"/>
    <property type="match status" value="1"/>
</dbReference>
<dbReference type="PANTHER" id="PTHR47959:SF16">
    <property type="entry name" value="CRISPR-ASSOCIATED NUCLEASE_HELICASE CAS3-RELATED"/>
    <property type="match status" value="1"/>
</dbReference>
<evidence type="ECO:0000256" key="10">
    <source>
        <dbReference type="ARBA" id="ARBA00038437"/>
    </source>
</evidence>
<keyword evidence="6" id="KW-0378">Hydrolase</keyword>
<dbReference type="InterPro" id="IPR050079">
    <property type="entry name" value="DEAD_box_RNA_helicase"/>
</dbReference>
<dbReference type="PATRIC" id="fig|1156395.6.peg.2045"/>
<dbReference type="Pfam" id="PF00270">
    <property type="entry name" value="DEAD"/>
    <property type="match status" value="1"/>
</dbReference>
<evidence type="ECO:0000256" key="7">
    <source>
        <dbReference type="ARBA" id="ARBA00022806"/>
    </source>
</evidence>
<dbReference type="GO" id="GO:0016787">
    <property type="term" value="F:hydrolase activity"/>
    <property type="evidence" value="ECO:0007669"/>
    <property type="project" value="UniProtKB-KW"/>
</dbReference>
<dbReference type="GO" id="GO:0004518">
    <property type="term" value="F:nuclease activity"/>
    <property type="evidence" value="ECO:0007669"/>
    <property type="project" value="UniProtKB-KW"/>
</dbReference>
<dbReference type="Gene3D" id="3.40.50.300">
    <property type="entry name" value="P-loop containing nucleotide triphosphate hydrolases"/>
    <property type="match status" value="2"/>
</dbReference>
<dbReference type="InterPro" id="IPR006483">
    <property type="entry name" value="CRISPR-assoc_Cas3_HD"/>
</dbReference>
<evidence type="ECO:0000256" key="1">
    <source>
        <dbReference type="ARBA" id="ARBA00006847"/>
    </source>
</evidence>
<keyword evidence="4" id="KW-0479">Metal-binding</keyword>
<accession>A0A1B9F3I5</accession>
<dbReference type="NCBIfam" id="TIGR01596">
    <property type="entry name" value="cas3_HD"/>
    <property type="match status" value="1"/>
</dbReference>
<dbReference type="GO" id="GO:0046872">
    <property type="term" value="F:metal ion binding"/>
    <property type="evidence" value="ECO:0007669"/>
    <property type="project" value="UniProtKB-KW"/>
</dbReference>
<dbReference type="GO" id="GO:0005524">
    <property type="term" value="F:ATP binding"/>
    <property type="evidence" value="ECO:0007669"/>
    <property type="project" value="UniProtKB-KW"/>
</dbReference>
<dbReference type="AlphaFoldDB" id="A0A1B9F3I5"/>
<feature type="domain" description="Helicase C-terminal" evidence="12">
    <location>
        <begin position="509"/>
        <end position="666"/>
    </location>
</feature>
<dbReference type="SMART" id="SM00487">
    <property type="entry name" value="DEXDc"/>
    <property type="match status" value="1"/>
</dbReference>
<organism evidence="14 15">
    <name type="scientific">Dissulfuribacter thermophilus</name>
    <dbReference type="NCBI Taxonomy" id="1156395"/>
    <lineage>
        <taxon>Bacteria</taxon>
        <taxon>Pseudomonadati</taxon>
        <taxon>Thermodesulfobacteriota</taxon>
        <taxon>Dissulfuribacteria</taxon>
        <taxon>Dissulfuribacterales</taxon>
        <taxon>Dissulfuribacteraceae</taxon>
        <taxon>Dissulfuribacter</taxon>
    </lineage>
</organism>
<dbReference type="InterPro" id="IPR001650">
    <property type="entry name" value="Helicase_C-like"/>
</dbReference>
<dbReference type="SMART" id="SM00490">
    <property type="entry name" value="HELICc"/>
    <property type="match status" value="1"/>
</dbReference>
<evidence type="ECO:0000259" key="11">
    <source>
        <dbReference type="PROSITE" id="PS51192"/>
    </source>
</evidence>
<proteinExistence type="inferred from homology"/>
<evidence type="ECO:0000256" key="2">
    <source>
        <dbReference type="ARBA" id="ARBA00009046"/>
    </source>
</evidence>
<evidence type="ECO:0000259" key="13">
    <source>
        <dbReference type="PROSITE" id="PS51643"/>
    </source>
</evidence>
<dbReference type="InterPro" id="IPR054712">
    <property type="entry name" value="Cas3-like_dom"/>
</dbReference>
<protein>
    <submittedName>
        <fullName evidence="14">CRISPR-associated helicase Cas3</fullName>
    </submittedName>
</protein>
<keyword evidence="5" id="KW-0547">Nucleotide-binding</keyword>
<dbReference type="CDD" id="cd09641">
    <property type="entry name" value="Cas3''_I"/>
    <property type="match status" value="1"/>
</dbReference>
<dbReference type="PROSITE" id="PS51192">
    <property type="entry name" value="HELICASE_ATP_BIND_1"/>
    <property type="match status" value="1"/>
</dbReference>
<dbReference type="InterPro" id="IPR011545">
    <property type="entry name" value="DEAD/DEAH_box_helicase_dom"/>
</dbReference>
<evidence type="ECO:0000256" key="8">
    <source>
        <dbReference type="ARBA" id="ARBA00022840"/>
    </source>
</evidence>
<comment type="similarity">
    <text evidence="10">Belongs to the DEAD box helicase family.</text>
</comment>
<comment type="similarity">
    <text evidence="2">In the central section; belongs to the CRISPR-associated helicase Cas3 family.</text>
</comment>
<dbReference type="InterPro" id="IPR027417">
    <property type="entry name" value="P-loop_NTPase"/>
</dbReference>
<sequence length="765" mass="88719">MQFKYLLAKSCPDPDNPPEQATLLGHTKAVVEAFINLFGTANFPTRLAKRWLEFFRLDKKYYPIFQINSQLACILHDLGKANSGFQQMIEKKKEAQKIRHEQLSATLLLCPEIKEWVENKKHADFNIIISAIACHHLKLEPRNQNLLTGEKGQAFLVFNIYVKQILEIINYLAQKTDLPPVTGLSLPENWDLEKGEYEYKKKLEKVFIKINRKCKKDKIFRRLLLAVKTALIVADSAGSGLRRENKDLFSWLKKAFDENELLTDKTITSKIINPRKKEIEEKTHKPFKWQDFQLLADCLPQRAVLVSACGSGKTMAAWRWIRAQLKRKPSARVMFLYPTRATASEGFRDYVSWAPEGILLHSSARFDLQNMFDNFDERNQTDFELEDRLFALAYWQRRIFSATIHQFLGVMQYSYRSICLLPLLVDSIVVVDEVHSLDNSLFSALKRFLEEFDLPVLCMSATITPSRREKLEECGLKIFPDDPEKLDDLAKKIKIPRYQANLIEDKERAKDIALDALEQGKKVLWVVNTVDRCQQLSQDLNTYTNILCYHSRFKLEDRLKIHQEVVENFKNDKPVLAITTQVCEMSLDLDAHVLITETAPITSLIQRMGRCNRHLKHDCGEIYLYFSQANAPYKEDDLQGVREFVKKINQRKLNQLELEHLLEALTANMIEIEKYNAFLGDGPWAKTRDIAEYNNQFVQAILDSDIERFFDLKNKKQPFDGLIVPVPRNIPVRHSSKIGGFPLIVSADYYHPRFGLAKTPWEIII</sequence>
<dbReference type="Proteomes" id="UP000093080">
    <property type="component" value="Unassembled WGS sequence"/>
</dbReference>
<feature type="domain" description="Helicase ATP-binding" evidence="11">
    <location>
        <begin position="294"/>
        <end position="481"/>
    </location>
</feature>
<evidence type="ECO:0000256" key="4">
    <source>
        <dbReference type="ARBA" id="ARBA00022723"/>
    </source>
</evidence>
<evidence type="ECO:0000256" key="6">
    <source>
        <dbReference type="ARBA" id="ARBA00022801"/>
    </source>
</evidence>
<reference evidence="14 15" key="1">
    <citation type="submission" date="2016-06" db="EMBL/GenBank/DDBJ databases">
        <title>Respiratory ammonification of nitrate coupled to the oxidation of elemental sulfur in deep-sea autotrophic thermophilic bacteria.</title>
        <authorList>
            <person name="Slobodkina G.B."/>
            <person name="Mardanov A.V."/>
            <person name="Ravin N.V."/>
            <person name="Frolova A.A."/>
            <person name="Viryasiv M.B."/>
            <person name="Chernyh N.A."/>
            <person name="Bonch-Osmolovskaya E.A."/>
            <person name="Slobodkin A.I."/>
        </authorList>
    </citation>
    <scope>NUCLEOTIDE SEQUENCE [LARGE SCALE GENOMIC DNA]</scope>
    <source>
        <strain evidence="14 15">S69</strain>
    </source>
</reference>
<dbReference type="Pfam" id="PF18019">
    <property type="entry name" value="Cas3_HD"/>
    <property type="match status" value="1"/>
</dbReference>
<gene>
    <name evidence="14" type="ORF">DBT_2021</name>
</gene>